<evidence type="ECO:0000313" key="1">
    <source>
        <dbReference type="EMBL" id="CUN12163.1"/>
    </source>
</evidence>
<dbReference type="AlphaFoldDB" id="A0A173UAR5"/>
<dbReference type="EMBL" id="CYXN01000018">
    <property type="protein sequence ID" value="CUN12163.1"/>
    <property type="molecule type" value="Genomic_DNA"/>
</dbReference>
<accession>A0A173UAR5</accession>
<gene>
    <name evidence="1" type="ORF">ERS852582_02027</name>
</gene>
<reference evidence="1 2" key="1">
    <citation type="submission" date="2015-09" db="EMBL/GenBank/DDBJ databases">
        <authorList>
            <consortium name="Pathogen Informatics"/>
        </authorList>
    </citation>
    <scope>NUCLEOTIDE SEQUENCE [LARGE SCALE GENOMIC DNA]</scope>
    <source>
        <strain evidence="1 2">2789STDY5834970</strain>
    </source>
</reference>
<sequence length="40" mass="4494">MIKQNAQKGGAKFGGGGLDRFREKVFEKQNDELKRVIATK</sequence>
<organism evidence="1 2">
    <name type="scientific">Faecalibacterium prausnitzii</name>
    <dbReference type="NCBI Taxonomy" id="853"/>
    <lineage>
        <taxon>Bacteria</taxon>
        <taxon>Bacillati</taxon>
        <taxon>Bacillota</taxon>
        <taxon>Clostridia</taxon>
        <taxon>Eubacteriales</taxon>
        <taxon>Oscillospiraceae</taxon>
        <taxon>Faecalibacterium</taxon>
    </lineage>
</organism>
<proteinExistence type="predicted"/>
<protein>
    <submittedName>
        <fullName evidence="1">Uncharacterized protein</fullName>
    </submittedName>
</protein>
<dbReference type="RefSeq" id="WP_278315676.1">
    <property type="nucleotide sequence ID" value="NZ_CYXN01000018.1"/>
</dbReference>
<evidence type="ECO:0000313" key="2">
    <source>
        <dbReference type="Proteomes" id="UP000095649"/>
    </source>
</evidence>
<dbReference type="Proteomes" id="UP000095649">
    <property type="component" value="Unassembled WGS sequence"/>
</dbReference>
<name>A0A173UAR5_9FIRM</name>